<evidence type="ECO:0000313" key="4">
    <source>
        <dbReference type="Proteomes" id="UP000729733"/>
    </source>
</evidence>
<evidence type="ECO:0000313" key="3">
    <source>
        <dbReference type="EMBL" id="MCC0176150.1"/>
    </source>
</evidence>
<keyword evidence="1" id="KW-0472">Membrane</keyword>
<comment type="caution">
    <text evidence="3">The sequence shown here is derived from an EMBL/GenBank/DDBJ whole genome shotgun (WGS) entry which is preliminary data.</text>
</comment>
<dbReference type="AlphaFoldDB" id="A0A964BQV7"/>
<dbReference type="Pfam" id="PF00535">
    <property type="entry name" value="Glycos_transf_2"/>
    <property type="match status" value="1"/>
</dbReference>
<dbReference type="Proteomes" id="UP000729733">
    <property type="component" value="Unassembled WGS sequence"/>
</dbReference>
<accession>A0A964BQV7</accession>
<gene>
    <name evidence="3" type="ORF">I4641_04035</name>
</gene>
<evidence type="ECO:0000259" key="2">
    <source>
        <dbReference type="Pfam" id="PF00535"/>
    </source>
</evidence>
<dbReference type="RefSeq" id="WP_229639183.1">
    <property type="nucleotide sequence ID" value="NZ_JADWDC010000006.1"/>
</dbReference>
<evidence type="ECO:0000256" key="1">
    <source>
        <dbReference type="SAM" id="Phobius"/>
    </source>
</evidence>
<dbReference type="InterPro" id="IPR029044">
    <property type="entry name" value="Nucleotide-diphossugar_trans"/>
</dbReference>
<keyword evidence="4" id="KW-1185">Reference proteome</keyword>
<dbReference type="Gene3D" id="3.90.550.10">
    <property type="entry name" value="Spore Coat Polysaccharide Biosynthesis Protein SpsA, Chain A"/>
    <property type="match status" value="1"/>
</dbReference>
<keyword evidence="1" id="KW-1133">Transmembrane helix</keyword>
<feature type="transmembrane region" description="Helical" evidence="1">
    <location>
        <begin position="266"/>
        <end position="282"/>
    </location>
</feature>
<feature type="transmembrane region" description="Helical" evidence="1">
    <location>
        <begin position="245"/>
        <end position="260"/>
    </location>
</feature>
<dbReference type="PANTHER" id="PTHR43646:SF6">
    <property type="entry name" value="PRE-MYCOFACTOCIN GLYCOSYLTRANSFERASE"/>
    <property type="match status" value="1"/>
</dbReference>
<protein>
    <submittedName>
        <fullName evidence="3">Glycosyltransferase</fullName>
    </submittedName>
</protein>
<organism evidence="3 4">
    <name type="scientific">Waterburya agarophytonicola KI4</name>
    <dbReference type="NCBI Taxonomy" id="2874699"/>
    <lineage>
        <taxon>Bacteria</taxon>
        <taxon>Bacillati</taxon>
        <taxon>Cyanobacteriota</taxon>
        <taxon>Cyanophyceae</taxon>
        <taxon>Pleurocapsales</taxon>
        <taxon>Hyellaceae</taxon>
        <taxon>Waterburya</taxon>
        <taxon>Waterburya agarophytonicola</taxon>
    </lineage>
</organism>
<dbReference type="EMBL" id="JADWDC010000006">
    <property type="protein sequence ID" value="MCC0176150.1"/>
    <property type="molecule type" value="Genomic_DNA"/>
</dbReference>
<proteinExistence type="predicted"/>
<dbReference type="SUPFAM" id="SSF53448">
    <property type="entry name" value="Nucleotide-diphospho-sugar transferases"/>
    <property type="match status" value="1"/>
</dbReference>
<feature type="domain" description="Glycosyltransferase 2-like" evidence="2">
    <location>
        <begin position="12"/>
        <end position="135"/>
    </location>
</feature>
<name>A0A964BQV7_9CYAN</name>
<dbReference type="PANTHER" id="PTHR43646">
    <property type="entry name" value="GLYCOSYLTRANSFERASE"/>
    <property type="match status" value="1"/>
</dbReference>
<sequence length="335" mass="38461">MTILNKRELGLVVIGRNEGDLLRQCLLSAIAVVPYIVYVDSGSTDNSVTMARSLGVEIVELDLSRPFTAGRARNEGFFYLTAQYPQIELVQFVDGDCEIVDGWLTTAQETLEAEPNIAIACGRRRERYPDKFIYNRLCDLEWDTPVGEIKACGGDFMVRVTAFQWVGGFNPTLIAGEEPELCIRLRQQHRQILRIDADMTLHDACMTTIGQWWQRAVRGGYAYAEGSWLYGKTAERHWVKESRSIWFWGLILPLLIVVLLLPTNNFSLLLLGLYPLVIYRVYQSLDRQIARKDAWSYAIHCILSKFPQIQGQIRFHWARLQGKRSNLIEYKSTIY</sequence>
<dbReference type="InterPro" id="IPR001173">
    <property type="entry name" value="Glyco_trans_2-like"/>
</dbReference>
<reference evidence="3" key="1">
    <citation type="journal article" date="2021" name="Antonie Van Leeuwenhoek">
        <title>Draft genome and description of Waterburya agarophytonicola gen. nov. sp. nov. (Pleurocapsales, Cyanobacteria): a seaweed symbiont.</title>
        <authorList>
            <person name="Bonthond G."/>
            <person name="Shalygin S."/>
            <person name="Bayer T."/>
            <person name="Weinberger F."/>
        </authorList>
    </citation>
    <scope>NUCLEOTIDE SEQUENCE</scope>
    <source>
        <strain evidence="3">KI4</strain>
    </source>
</reference>
<keyword evidence="1" id="KW-0812">Transmembrane</keyword>